<dbReference type="GO" id="GO:0004458">
    <property type="term" value="F:D-lactate dehydrogenase (cytochrome) activity"/>
    <property type="evidence" value="ECO:0007669"/>
    <property type="project" value="TreeGrafter"/>
</dbReference>
<evidence type="ECO:0000256" key="1">
    <source>
        <dbReference type="ARBA" id="ARBA00008000"/>
    </source>
</evidence>
<dbReference type="EMBL" id="RWKW01000057">
    <property type="protein sequence ID" value="RST85327.1"/>
    <property type="molecule type" value="Genomic_DNA"/>
</dbReference>
<dbReference type="InterPro" id="IPR036318">
    <property type="entry name" value="FAD-bd_PCMH-like_sf"/>
</dbReference>
<feature type="compositionally biased region" description="Gly residues" evidence="4">
    <location>
        <begin position="102"/>
        <end position="114"/>
    </location>
</feature>
<evidence type="ECO:0000256" key="2">
    <source>
        <dbReference type="ARBA" id="ARBA00022630"/>
    </source>
</evidence>
<evidence type="ECO:0000259" key="5">
    <source>
        <dbReference type="PROSITE" id="PS51387"/>
    </source>
</evidence>
<dbReference type="PANTHER" id="PTHR11748:SF111">
    <property type="entry name" value="D-LACTATE DEHYDROGENASE, MITOCHONDRIAL-RELATED"/>
    <property type="match status" value="1"/>
</dbReference>
<feature type="compositionally biased region" description="Basic residues" evidence="4">
    <location>
        <begin position="1"/>
        <end position="18"/>
    </location>
</feature>
<comment type="caution">
    <text evidence="6">The sequence shown here is derived from an EMBL/GenBank/DDBJ whole genome shotgun (WGS) entry which is preliminary data.</text>
</comment>
<feature type="region of interest" description="Disordered" evidence="4">
    <location>
        <begin position="1"/>
        <end position="165"/>
    </location>
</feature>
<dbReference type="InterPro" id="IPR016166">
    <property type="entry name" value="FAD-bd_PCMH"/>
</dbReference>
<evidence type="ECO:0000256" key="3">
    <source>
        <dbReference type="ARBA" id="ARBA00022827"/>
    </source>
</evidence>
<dbReference type="GO" id="GO:1903457">
    <property type="term" value="P:lactate catabolic process"/>
    <property type="evidence" value="ECO:0007669"/>
    <property type="project" value="TreeGrafter"/>
</dbReference>
<dbReference type="PROSITE" id="PS51387">
    <property type="entry name" value="FAD_PCMH"/>
    <property type="match status" value="1"/>
</dbReference>
<dbReference type="InterPro" id="IPR006094">
    <property type="entry name" value="Oxid_FAD_bind_N"/>
</dbReference>
<feature type="compositionally biased region" description="Basic and acidic residues" evidence="4">
    <location>
        <begin position="75"/>
        <end position="85"/>
    </location>
</feature>
<keyword evidence="7" id="KW-1185">Reference proteome</keyword>
<name>A0A429YV64_9HYPH</name>
<reference evidence="6 7" key="1">
    <citation type="submission" date="2018-12" db="EMBL/GenBank/DDBJ databases">
        <title>Mesorhizobium carbonis sp. nov., isolated from coal mine water.</title>
        <authorList>
            <person name="Xin W."/>
            <person name="Xu Z."/>
            <person name="Xiang F."/>
            <person name="Zhang J."/>
            <person name="Xi L."/>
            <person name="Liu J."/>
        </authorList>
    </citation>
    <scope>NUCLEOTIDE SEQUENCE [LARGE SCALE GENOMIC DNA]</scope>
    <source>
        <strain evidence="6 7">B2.3</strain>
    </source>
</reference>
<keyword evidence="3" id="KW-0274">FAD</keyword>
<dbReference type="InterPro" id="IPR016169">
    <property type="entry name" value="FAD-bd_PCMH_sub2"/>
</dbReference>
<evidence type="ECO:0000256" key="4">
    <source>
        <dbReference type="SAM" id="MobiDB-lite"/>
    </source>
</evidence>
<dbReference type="Pfam" id="PF01565">
    <property type="entry name" value="FAD_binding_4"/>
    <property type="match status" value="1"/>
</dbReference>
<dbReference type="Gene3D" id="3.30.465.10">
    <property type="match status" value="1"/>
</dbReference>
<accession>A0A429YV64</accession>
<dbReference type="Proteomes" id="UP000278398">
    <property type="component" value="Unassembled WGS sequence"/>
</dbReference>
<dbReference type="OrthoDB" id="9811557at2"/>
<keyword evidence="2" id="KW-0285">Flavoprotein</keyword>
<evidence type="ECO:0000313" key="6">
    <source>
        <dbReference type="EMBL" id="RST85327.1"/>
    </source>
</evidence>
<dbReference type="InterPro" id="IPR016164">
    <property type="entry name" value="FAD-linked_Oxase-like_C"/>
</dbReference>
<organism evidence="6 7">
    <name type="scientific">Aquibium carbonis</name>
    <dbReference type="NCBI Taxonomy" id="2495581"/>
    <lineage>
        <taxon>Bacteria</taxon>
        <taxon>Pseudomonadati</taxon>
        <taxon>Pseudomonadota</taxon>
        <taxon>Alphaproteobacteria</taxon>
        <taxon>Hyphomicrobiales</taxon>
        <taxon>Phyllobacteriaceae</taxon>
        <taxon>Aquibium</taxon>
    </lineage>
</organism>
<proteinExistence type="inferred from homology"/>
<feature type="compositionally biased region" description="Low complexity" evidence="4">
    <location>
        <begin position="53"/>
        <end position="67"/>
    </location>
</feature>
<feature type="compositionally biased region" description="Basic residues" evidence="4">
    <location>
        <begin position="25"/>
        <end position="52"/>
    </location>
</feature>
<dbReference type="SUPFAM" id="SSF55103">
    <property type="entry name" value="FAD-linked oxidases, C-terminal domain"/>
    <property type="match status" value="1"/>
</dbReference>
<sequence length="784" mass="83609">MARRAARRPLHAALRRGHAPCPPLRHARRAAAAGRRRASARRHRRHRGRPLRNRPLLARPRGGSARSGRQRDRRSRLDPDVRRLDPAGARRLRLPDPRGDGLGRLGGSGAGNGSGHRRHRLPRRSAGGAACPPKRVPRPLHRRPDAACRRTPRPRRLEPRPRRTALGALLRAGSLRRAAVGERSRRCPAAQEGRRPLQAADHARPGARPAVALPSRRTAGGAAGRHDRLCHAAGPVREAVRRRPFAALGRWFHQPRCRRGRCAVAQVCMRLAEADVAAIAGRIAPGTVSTDPGERAALSMDVFEWPDERLADIVLSPVDVDGVRAAVAWAAGRGMVIAPRGGGMSYTRGFQPQAGSVALLDLRALNGIRHLSPEDRFVVVEAGATWLDLDGALQPYGLTPALAGPISGAVSTIGGAVSQNMPAGMHHVLGLELVLAEGSLVTTGALARPGSPGALRASGPDITGLFIGDCGALAIKTAVALRLVPRAAASECASFGFEDPASLAEAMAAVQARDTGVALMGLANRSVRDQAAAASFGEAISMLRGTVTGASSLLQGIGRAARLALRGVGRSDLPWGLHLTAEAGSPATARALLAEAVAAVPSHAVPMPPTIPLAMLSRPYSVRGMLGPKGERWAPVHGIMPLGRIGHATRALERFLADAQPRMEAEGLSHSMMFSAQDTSVLVEPMIYWQDSLRQVHTSALKPEVARRFAGHPQNPRARALAREIRRGLLEILLQEGAMMAQLGRYYPYEALAEEPARTLARAIKDVVDPNCVLNPGVLGWERR</sequence>
<feature type="region of interest" description="Disordered" evidence="4">
    <location>
        <begin position="180"/>
        <end position="227"/>
    </location>
</feature>
<feature type="domain" description="FAD-binding PCMH-type" evidence="5">
    <location>
        <begin position="306"/>
        <end position="486"/>
    </location>
</feature>
<dbReference type="AlphaFoldDB" id="A0A429YV64"/>
<comment type="similarity">
    <text evidence="1">Belongs to the FAD-binding oxidoreductase/transferase type 4 family.</text>
</comment>
<evidence type="ECO:0000313" key="7">
    <source>
        <dbReference type="Proteomes" id="UP000278398"/>
    </source>
</evidence>
<dbReference type="GO" id="GO:0071949">
    <property type="term" value="F:FAD binding"/>
    <property type="evidence" value="ECO:0007669"/>
    <property type="project" value="InterPro"/>
</dbReference>
<dbReference type="SUPFAM" id="SSF56176">
    <property type="entry name" value="FAD-binding/transporter-associated domain-like"/>
    <property type="match status" value="1"/>
</dbReference>
<dbReference type="GO" id="GO:0008720">
    <property type="term" value="F:D-lactate dehydrogenase (NAD+) activity"/>
    <property type="evidence" value="ECO:0007669"/>
    <property type="project" value="TreeGrafter"/>
</dbReference>
<gene>
    <name evidence="6" type="ORF">EJC49_16455</name>
</gene>
<protein>
    <submittedName>
        <fullName evidence="6">FAD-binding oxidoreductase</fullName>
    </submittedName>
</protein>
<dbReference type="PANTHER" id="PTHR11748">
    <property type="entry name" value="D-LACTATE DEHYDROGENASE"/>
    <property type="match status" value="1"/>
</dbReference>